<evidence type="ECO:0000313" key="2">
    <source>
        <dbReference type="Proteomes" id="UP001302602"/>
    </source>
</evidence>
<proteinExistence type="predicted"/>
<dbReference type="AlphaFoldDB" id="A0AAN6U341"/>
<reference evidence="1" key="1">
    <citation type="journal article" date="2023" name="Mol. Phylogenet. Evol.">
        <title>Genome-scale phylogeny and comparative genomics of the fungal order Sordariales.</title>
        <authorList>
            <person name="Hensen N."/>
            <person name="Bonometti L."/>
            <person name="Westerberg I."/>
            <person name="Brannstrom I.O."/>
            <person name="Guillou S."/>
            <person name="Cros-Aarteil S."/>
            <person name="Calhoun S."/>
            <person name="Haridas S."/>
            <person name="Kuo A."/>
            <person name="Mondo S."/>
            <person name="Pangilinan J."/>
            <person name="Riley R."/>
            <person name="LaButti K."/>
            <person name="Andreopoulos B."/>
            <person name="Lipzen A."/>
            <person name="Chen C."/>
            <person name="Yan M."/>
            <person name="Daum C."/>
            <person name="Ng V."/>
            <person name="Clum A."/>
            <person name="Steindorff A."/>
            <person name="Ohm R.A."/>
            <person name="Martin F."/>
            <person name="Silar P."/>
            <person name="Natvig D.O."/>
            <person name="Lalanne C."/>
            <person name="Gautier V."/>
            <person name="Ament-Velasquez S.L."/>
            <person name="Kruys A."/>
            <person name="Hutchinson M.I."/>
            <person name="Powell A.J."/>
            <person name="Barry K."/>
            <person name="Miller A.N."/>
            <person name="Grigoriev I.V."/>
            <person name="Debuchy R."/>
            <person name="Gladieux P."/>
            <person name="Hiltunen Thoren M."/>
            <person name="Johannesson H."/>
        </authorList>
    </citation>
    <scope>NUCLEOTIDE SEQUENCE</scope>
    <source>
        <strain evidence="1">CBS 731.68</strain>
    </source>
</reference>
<reference evidence="1" key="2">
    <citation type="submission" date="2023-05" db="EMBL/GenBank/DDBJ databases">
        <authorList>
            <consortium name="Lawrence Berkeley National Laboratory"/>
            <person name="Steindorff A."/>
            <person name="Hensen N."/>
            <person name="Bonometti L."/>
            <person name="Westerberg I."/>
            <person name="Brannstrom I.O."/>
            <person name="Guillou S."/>
            <person name="Cros-Aarteil S."/>
            <person name="Calhoun S."/>
            <person name="Haridas S."/>
            <person name="Kuo A."/>
            <person name="Mondo S."/>
            <person name="Pangilinan J."/>
            <person name="Riley R."/>
            <person name="Labutti K."/>
            <person name="Andreopoulos B."/>
            <person name="Lipzen A."/>
            <person name="Chen C."/>
            <person name="Yanf M."/>
            <person name="Daum C."/>
            <person name="Ng V."/>
            <person name="Clum A."/>
            <person name="Ohm R."/>
            <person name="Martin F."/>
            <person name="Silar P."/>
            <person name="Natvig D."/>
            <person name="Lalanne C."/>
            <person name="Gautier V."/>
            <person name="Ament-Velasquez S.L."/>
            <person name="Kruys A."/>
            <person name="Hutchinson M.I."/>
            <person name="Powell A.J."/>
            <person name="Barry K."/>
            <person name="Miller A.N."/>
            <person name="Grigoriev I.V."/>
            <person name="Debuchy R."/>
            <person name="Gladieux P."/>
            <person name="Thoren M.H."/>
            <person name="Johannesson H."/>
        </authorList>
    </citation>
    <scope>NUCLEOTIDE SEQUENCE</scope>
    <source>
        <strain evidence="1">CBS 731.68</strain>
    </source>
</reference>
<sequence length="168" mass="19077">MFPDVPGLESIAFRVVAQGGRWRVFSDELEAAFSLWLYSVYKQENGIGDEEEKQKGRNKDDTWLRTKGTLEKPSLRLLGSHTATLYRDLRWRMPDGAARVIEVNDLNSDTDDSIMEAVSHRVVGLVSNARAKSSDVDIYQYKWTSPESPRRDVPLAVELYSPLKILCA</sequence>
<organism evidence="1 2">
    <name type="scientific">Parathielavia appendiculata</name>
    <dbReference type="NCBI Taxonomy" id="2587402"/>
    <lineage>
        <taxon>Eukaryota</taxon>
        <taxon>Fungi</taxon>
        <taxon>Dikarya</taxon>
        <taxon>Ascomycota</taxon>
        <taxon>Pezizomycotina</taxon>
        <taxon>Sordariomycetes</taxon>
        <taxon>Sordariomycetidae</taxon>
        <taxon>Sordariales</taxon>
        <taxon>Chaetomiaceae</taxon>
        <taxon>Parathielavia</taxon>
    </lineage>
</organism>
<accession>A0AAN6U341</accession>
<name>A0AAN6U341_9PEZI</name>
<dbReference type="RefSeq" id="XP_062648077.1">
    <property type="nucleotide sequence ID" value="XM_062796272.1"/>
</dbReference>
<gene>
    <name evidence="1" type="ORF">N657DRAFT_680317</name>
</gene>
<dbReference type="EMBL" id="MU853227">
    <property type="protein sequence ID" value="KAK4124306.1"/>
    <property type="molecule type" value="Genomic_DNA"/>
</dbReference>
<dbReference type="Proteomes" id="UP001302602">
    <property type="component" value="Unassembled WGS sequence"/>
</dbReference>
<comment type="caution">
    <text evidence="1">The sequence shown here is derived from an EMBL/GenBank/DDBJ whole genome shotgun (WGS) entry which is preliminary data.</text>
</comment>
<protein>
    <submittedName>
        <fullName evidence="1">Uncharacterized protein</fullName>
    </submittedName>
</protein>
<keyword evidence="2" id="KW-1185">Reference proteome</keyword>
<evidence type="ECO:0000313" key="1">
    <source>
        <dbReference type="EMBL" id="KAK4124306.1"/>
    </source>
</evidence>
<dbReference type="GeneID" id="87833040"/>